<evidence type="ECO:0000313" key="2">
    <source>
        <dbReference type="Proteomes" id="UP001165960"/>
    </source>
</evidence>
<evidence type="ECO:0000313" key="1">
    <source>
        <dbReference type="EMBL" id="KAJ9056900.1"/>
    </source>
</evidence>
<dbReference type="EMBL" id="QTSX02005853">
    <property type="protein sequence ID" value="KAJ9056900.1"/>
    <property type="molecule type" value="Genomic_DNA"/>
</dbReference>
<name>A0ACC2S3L0_9FUNG</name>
<protein>
    <submittedName>
        <fullName evidence="1">Uncharacterized protein</fullName>
    </submittedName>
</protein>
<reference evidence="1" key="1">
    <citation type="submission" date="2022-04" db="EMBL/GenBank/DDBJ databases">
        <title>Genome of the entomopathogenic fungus Entomophthora muscae.</title>
        <authorList>
            <person name="Elya C."/>
            <person name="Lovett B.R."/>
            <person name="Lee E."/>
            <person name="Macias A.M."/>
            <person name="Hajek A.E."/>
            <person name="De Bivort B.L."/>
            <person name="Kasson M.T."/>
            <person name="De Fine Licht H.H."/>
            <person name="Stajich J.E."/>
        </authorList>
    </citation>
    <scope>NUCLEOTIDE SEQUENCE</scope>
    <source>
        <strain evidence="1">Berkeley</strain>
    </source>
</reference>
<proteinExistence type="predicted"/>
<gene>
    <name evidence="1" type="ORF">DSO57_1027913</name>
</gene>
<dbReference type="Proteomes" id="UP001165960">
    <property type="component" value="Unassembled WGS sequence"/>
</dbReference>
<organism evidence="1 2">
    <name type="scientific">Entomophthora muscae</name>
    <dbReference type="NCBI Taxonomy" id="34485"/>
    <lineage>
        <taxon>Eukaryota</taxon>
        <taxon>Fungi</taxon>
        <taxon>Fungi incertae sedis</taxon>
        <taxon>Zoopagomycota</taxon>
        <taxon>Entomophthoromycotina</taxon>
        <taxon>Entomophthoromycetes</taxon>
        <taxon>Entomophthorales</taxon>
        <taxon>Entomophthoraceae</taxon>
        <taxon>Entomophthora</taxon>
    </lineage>
</organism>
<accession>A0ACC2S3L0</accession>
<comment type="caution">
    <text evidence="1">The sequence shown here is derived from an EMBL/GenBank/DDBJ whole genome shotgun (WGS) entry which is preliminary data.</text>
</comment>
<sequence>MWTRAVGKPTSPRIISYITVDEEFYGNTPPILGQATQWNKPGPNFTQAHTFPPMRFHLTECDSTINKCFKETQRRLWLPKASHALSENRLLDSSRYISFRTSMPNYPAVPLSAIGSSLSQLTKMACNGCSYHPKKTILHLGNVTNVLWKPIILEVSAINLSRLPLHSTTKFHFNLLLDTKELDAIFFGVSSHT</sequence>
<keyword evidence="2" id="KW-1185">Reference proteome</keyword>